<comment type="caution">
    <text evidence="1">The sequence shown here is derived from an EMBL/GenBank/DDBJ whole genome shotgun (WGS) entry which is preliminary data.</text>
</comment>
<gene>
    <name evidence="1" type="ORF">ATANTOWER_030477</name>
</gene>
<evidence type="ECO:0000313" key="2">
    <source>
        <dbReference type="Proteomes" id="UP001345963"/>
    </source>
</evidence>
<dbReference type="Proteomes" id="UP001345963">
    <property type="component" value="Unassembled WGS sequence"/>
</dbReference>
<proteinExistence type="predicted"/>
<dbReference type="EMBL" id="JAHUTI010027861">
    <property type="protein sequence ID" value="MED6240891.1"/>
    <property type="molecule type" value="Genomic_DNA"/>
</dbReference>
<evidence type="ECO:0000313" key="1">
    <source>
        <dbReference type="EMBL" id="MED6240891.1"/>
    </source>
</evidence>
<organism evidence="1 2">
    <name type="scientific">Ataeniobius toweri</name>
    <dbReference type="NCBI Taxonomy" id="208326"/>
    <lineage>
        <taxon>Eukaryota</taxon>
        <taxon>Metazoa</taxon>
        <taxon>Chordata</taxon>
        <taxon>Craniata</taxon>
        <taxon>Vertebrata</taxon>
        <taxon>Euteleostomi</taxon>
        <taxon>Actinopterygii</taxon>
        <taxon>Neopterygii</taxon>
        <taxon>Teleostei</taxon>
        <taxon>Neoteleostei</taxon>
        <taxon>Acanthomorphata</taxon>
        <taxon>Ovalentaria</taxon>
        <taxon>Atherinomorphae</taxon>
        <taxon>Cyprinodontiformes</taxon>
        <taxon>Goodeidae</taxon>
        <taxon>Ataeniobius</taxon>
    </lineage>
</organism>
<accession>A0ABU7ARM1</accession>
<name>A0ABU7ARM1_9TELE</name>
<keyword evidence="2" id="KW-1185">Reference proteome</keyword>
<reference evidence="1 2" key="1">
    <citation type="submission" date="2021-07" db="EMBL/GenBank/DDBJ databases">
        <authorList>
            <person name="Palmer J.M."/>
        </authorList>
    </citation>
    <scope>NUCLEOTIDE SEQUENCE [LARGE SCALE GENOMIC DNA]</scope>
    <source>
        <strain evidence="1 2">AT_MEX2019</strain>
        <tissue evidence="1">Muscle</tissue>
    </source>
</reference>
<sequence>MVEQICKVIPNSQSGAGLEYKGEFVSASRNAGGKAGDLNPLSTAVVSAALQSITTMRQSRTIGPFTSGEIKEKG</sequence>
<protein>
    <submittedName>
        <fullName evidence="1">Uncharacterized protein</fullName>
    </submittedName>
</protein>